<keyword evidence="1" id="KW-0732">Signal</keyword>
<name>A0AAW5RBP5_ACIJU</name>
<dbReference type="RefSeq" id="WP_262579072.1">
    <property type="nucleotide sequence ID" value="NZ_JAHPRE010000039.1"/>
</dbReference>
<dbReference type="EMBL" id="JAHPRE010000039">
    <property type="protein sequence ID" value="MCU4397362.1"/>
    <property type="molecule type" value="Genomic_DNA"/>
</dbReference>
<reference evidence="2" key="1">
    <citation type="submission" date="2021-06" db="EMBL/GenBank/DDBJ databases">
        <title>Propagation of a rapidly emergent carbapenem-resistant Acinetobacter baumannii lineage by various extra-hospital transmission networks.</title>
        <authorList>
            <person name="Calix J."/>
        </authorList>
    </citation>
    <scope>NUCLEOTIDE SEQUENCE</scope>
    <source>
        <strain evidence="2">WU_MDCI_Aw63</strain>
    </source>
</reference>
<proteinExistence type="predicted"/>
<accession>A0AAW5RBP5</accession>
<gene>
    <name evidence="2" type="ORF">KTH64_10460</name>
</gene>
<comment type="caution">
    <text evidence="2">The sequence shown here is derived from an EMBL/GenBank/DDBJ whole genome shotgun (WGS) entry which is preliminary data.</text>
</comment>
<dbReference type="AlphaFoldDB" id="A0AAW5RBP5"/>
<sequence length="94" mass="10781">MKKFLLLGVVSFLLSTSVFARDTNSMRSSTELVTVGDSEESLLQKMGKPKPRYFVYQDGNFSCAATEYKYDIDMQTYTVWVCRGEIFKIDVINK</sequence>
<evidence type="ECO:0000313" key="2">
    <source>
        <dbReference type="EMBL" id="MCU4397362.1"/>
    </source>
</evidence>
<organism evidence="2 3">
    <name type="scientific">Acinetobacter junii</name>
    <dbReference type="NCBI Taxonomy" id="40215"/>
    <lineage>
        <taxon>Bacteria</taxon>
        <taxon>Pseudomonadati</taxon>
        <taxon>Pseudomonadota</taxon>
        <taxon>Gammaproteobacteria</taxon>
        <taxon>Moraxellales</taxon>
        <taxon>Moraxellaceae</taxon>
        <taxon>Acinetobacter</taxon>
    </lineage>
</organism>
<dbReference type="Proteomes" id="UP001208534">
    <property type="component" value="Unassembled WGS sequence"/>
</dbReference>
<evidence type="ECO:0000313" key="3">
    <source>
        <dbReference type="Proteomes" id="UP001208534"/>
    </source>
</evidence>
<feature type="chain" id="PRO_5043857145" description="DUF2845 domain-containing protein" evidence="1">
    <location>
        <begin position="21"/>
        <end position="94"/>
    </location>
</feature>
<feature type="signal peptide" evidence="1">
    <location>
        <begin position="1"/>
        <end position="20"/>
    </location>
</feature>
<protein>
    <recommendedName>
        <fullName evidence="4">DUF2845 domain-containing protein</fullName>
    </recommendedName>
</protein>
<evidence type="ECO:0000256" key="1">
    <source>
        <dbReference type="SAM" id="SignalP"/>
    </source>
</evidence>
<evidence type="ECO:0008006" key="4">
    <source>
        <dbReference type="Google" id="ProtNLM"/>
    </source>
</evidence>